<dbReference type="AlphaFoldDB" id="A0AAJ6FYT9"/>
<evidence type="ECO:0000313" key="1">
    <source>
        <dbReference type="EMBL" id="WHQ80476.1"/>
    </source>
</evidence>
<sequence length="192" mass="21076">MGENSTFNFTGRDGIILGNNSSFVSGEYSKVHFQNKGRGGALDLANDSNITISKHSDTLFESNGKTGTSGSYDGYNYIGVNEGGNILIDEFATFRVILTNRGDNPWDDVISLDSRGSNTSASFVSKKGAIIDIRDDNTNFYAELISFPLGLLTLRSIFKIHCISTYNVIQLVVRSLVGRSLRVSILRQLTMR</sequence>
<organism evidence="1 2">
    <name type="scientific">Ligilactobacillus animalis</name>
    <dbReference type="NCBI Taxonomy" id="1605"/>
    <lineage>
        <taxon>Bacteria</taxon>
        <taxon>Bacillati</taxon>
        <taxon>Bacillota</taxon>
        <taxon>Bacilli</taxon>
        <taxon>Lactobacillales</taxon>
        <taxon>Lactobacillaceae</taxon>
        <taxon>Ligilactobacillus</taxon>
    </lineage>
</organism>
<gene>
    <name evidence="1" type="ORF">QFF56_01795</name>
</gene>
<dbReference type="Proteomes" id="UP001238155">
    <property type="component" value="Chromosome"/>
</dbReference>
<proteinExistence type="predicted"/>
<reference evidence="1" key="1">
    <citation type="submission" date="2023-04" db="EMBL/GenBank/DDBJ databases">
        <title>Four porcine-derived lactic acid bacteria strains analyses and their evaluation as potential probiotics based on genomics.</title>
        <authorList>
            <person name="Niu D."/>
        </authorList>
    </citation>
    <scope>NUCLEOTIDE SEQUENCE</scope>
    <source>
        <strain evidence="1">ZSB1</strain>
    </source>
</reference>
<dbReference type="RefSeq" id="WP_235804165.1">
    <property type="nucleotide sequence ID" value="NZ_CAJKXD010000011.1"/>
</dbReference>
<accession>A0AAJ6FYT9</accession>
<evidence type="ECO:0000313" key="2">
    <source>
        <dbReference type="Proteomes" id="UP001238155"/>
    </source>
</evidence>
<dbReference type="EMBL" id="CP123751">
    <property type="protein sequence ID" value="WHQ80476.1"/>
    <property type="molecule type" value="Genomic_DNA"/>
</dbReference>
<name>A0AAJ6FYT9_9LACO</name>
<protein>
    <submittedName>
        <fullName evidence="1">Uncharacterized protein</fullName>
    </submittedName>
</protein>